<dbReference type="CDD" id="cd00130">
    <property type="entry name" value="PAS"/>
    <property type="match status" value="1"/>
</dbReference>
<comment type="catalytic activity">
    <reaction evidence="1">
        <text>ATP + protein L-histidine = ADP + protein N-phospho-L-histidine.</text>
        <dbReference type="EC" id="2.7.13.3"/>
    </reaction>
</comment>
<evidence type="ECO:0000256" key="1">
    <source>
        <dbReference type="ARBA" id="ARBA00000085"/>
    </source>
</evidence>
<evidence type="ECO:0000256" key="6">
    <source>
        <dbReference type="ARBA" id="ARBA00022777"/>
    </source>
</evidence>
<dbReference type="SMART" id="SM00448">
    <property type="entry name" value="REC"/>
    <property type="match status" value="1"/>
</dbReference>
<dbReference type="RefSeq" id="WP_062037532.1">
    <property type="nucleotide sequence ID" value="NZ_DF968182.1"/>
</dbReference>
<dbReference type="STRING" id="1678841.TBC1_11328"/>
<evidence type="ECO:0000256" key="7">
    <source>
        <dbReference type="ARBA" id="ARBA00022840"/>
    </source>
</evidence>
<dbReference type="InterPro" id="IPR004358">
    <property type="entry name" value="Sig_transdc_His_kin-like_C"/>
</dbReference>
<dbReference type="InterPro" id="IPR005467">
    <property type="entry name" value="His_kinase_dom"/>
</dbReference>
<dbReference type="Pfam" id="PF00512">
    <property type="entry name" value="HisKA"/>
    <property type="match status" value="1"/>
</dbReference>
<dbReference type="Pfam" id="PF02518">
    <property type="entry name" value="HATPase_c"/>
    <property type="match status" value="1"/>
</dbReference>
<evidence type="ECO:0000259" key="10">
    <source>
        <dbReference type="PROSITE" id="PS50109"/>
    </source>
</evidence>
<evidence type="ECO:0000256" key="5">
    <source>
        <dbReference type="ARBA" id="ARBA00022741"/>
    </source>
</evidence>
<dbReference type="EC" id="2.7.13.3" evidence="2"/>
<dbReference type="Gene3D" id="3.40.50.2300">
    <property type="match status" value="1"/>
</dbReference>
<gene>
    <name evidence="13" type="ORF">TBC1_11328</name>
</gene>
<dbReference type="InterPro" id="IPR000014">
    <property type="entry name" value="PAS"/>
</dbReference>
<keyword evidence="6" id="KW-0418">Kinase</keyword>
<dbReference type="SUPFAM" id="SSF52172">
    <property type="entry name" value="CheY-like"/>
    <property type="match status" value="1"/>
</dbReference>
<reference evidence="13" key="1">
    <citation type="journal article" date="2015" name="Genome Announc.">
        <title>Draft Genome Sequence of Bacteroidales Strain TBC1, a Novel Isolate from a Methanogenic Wastewater Treatment System.</title>
        <authorList>
            <person name="Tourlousse D.M."/>
            <person name="Matsuura N."/>
            <person name="Sun L."/>
            <person name="Toyonaga M."/>
            <person name="Kuroda K."/>
            <person name="Ohashi A."/>
            <person name="Cruz R."/>
            <person name="Yamaguchi T."/>
            <person name="Sekiguchi Y."/>
        </authorList>
    </citation>
    <scope>NUCLEOTIDE SEQUENCE [LARGE SCALE GENOMIC DNA]</scope>
    <source>
        <strain evidence="13">TBC1</strain>
    </source>
</reference>
<dbReference type="SMART" id="SM00388">
    <property type="entry name" value="HisKA"/>
    <property type="match status" value="1"/>
</dbReference>
<evidence type="ECO:0000259" key="12">
    <source>
        <dbReference type="PROSITE" id="PS50112"/>
    </source>
</evidence>
<keyword evidence="8" id="KW-0902">Two-component regulatory system</keyword>
<dbReference type="InterPro" id="IPR003661">
    <property type="entry name" value="HisK_dim/P_dom"/>
</dbReference>
<dbReference type="PROSITE" id="PS50109">
    <property type="entry name" value="HIS_KIN"/>
    <property type="match status" value="1"/>
</dbReference>
<dbReference type="PANTHER" id="PTHR43065">
    <property type="entry name" value="SENSOR HISTIDINE KINASE"/>
    <property type="match status" value="1"/>
</dbReference>
<dbReference type="AlphaFoldDB" id="A0A0S7BUQ8"/>
<evidence type="ECO:0000256" key="3">
    <source>
        <dbReference type="ARBA" id="ARBA00022553"/>
    </source>
</evidence>
<keyword evidence="7" id="KW-0067">ATP-binding</keyword>
<dbReference type="Pfam" id="PF00989">
    <property type="entry name" value="PAS"/>
    <property type="match status" value="1"/>
</dbReference>
<dbReference type="OrthoDB" id="1116664at2"/>
<dbReference type="InterPro" id="IPR003594">
    <property type="entry name" value="HATPase_dom"/>
</dbReference>
<dbReference type="InterPro" id="IPR013767">
    <property type="entry name" value="PAS_fold"/>
</dbReference>
<dbReference type="PANTHER" id="PTHR43065:SF42">
    <property type="entry name" value="TWO-COMPONENT SENSOR PPRA"/>
    <property type="match status" value="1"/>
</dbReference>
<dbReference type="SUPFAM" id="SSF47384">
    <property type="entry name" value="Homodimeric domain of signal transducing histidine kinase"/>
    <property type="match status" value="1"/>
</dbReference>
<protein>
    <recommendedName>
        <fullName evidence="2">histidine kinase</fullName>
        <ecNumber evidence="2">2.7.13.3</ecNumber>
    </recommendedName>
</protein>
<dbReference type="Gene3D" id="3.30.565.10">
    <property type="entry name" value="Histidine kinase-like ATPase, C-terminal domain"/>
    <property type="match status" value="1"/>
</dbReference>
<evidence type="ECO:0000256" key="9">
    <source>
        <dbReference type="PROSITE-ProRule" id="PRU00169"/>
    </source>
</evidence>
<dbReference type="GO" id="GO:0005524">
    <property type="term" value="F:ATP binding"/>
    <property type="evidence" value="ECO:0007669"/>
    <property type="project" value="UniProtKB-KW"/>
</dbReference>
<feature type="domain" description="Histidine kinase" evidence="10">
    <location>
        <begin position="460"/>
        <end position="684"/>
    </location>
</feature>
<evidence type="ECO:0000256" key="8">
    <source>
        <dbReference type="ARBA" id="ARBA00023012"/>
    </source>
</evidence>
<feature type="domain" description="Response regulatory" evidence="11">
    <location>
        <begin position="8"/>
        <end position="125"/>
    </location>
</feature>
<dbReference type="Gene3D" id="3.30.450.20">
    <property type="entry name" value="PAS domain"/>
    <property type="match status" value="1"/>
</dbReference>
<sequence>MAFSDKPKILIVDDVEVNLILLETVLRKEQAEIHKATNGETALNMATDLDFALIILDVSMPGMNGFEVAERLRDQEKNRLTPIIFISAIMYDQQSIARGYQSGAVDYLTKPFQNEILISKVRIFLKLYQQNRELQAQSKALNESLHRYQKAEQTIVFKYQFERAVSLASARFSGNFDPDSSIDFMLLDMERLCGAASAGFTYFDRKEHLTGHTGNTGSGITRTTPGKPERDTIYQALAGNEEVCRVMVSQNGLTGPWISPAAISASGPSAVSVAIPVNVAETLTGVILLNDCTDLHQWEKQDICALGVFGTITGNALERSKTRAALEASESKYRSYIESAPEGILVADKKGLITEVNPAARKIFNTNRENFIQQDINKILNPETLAGNFPDFQGLTSGEGSRAEFFITAGKTSRIIKAESSRLPDKNYLIFCTDITTAREMEKHLIHTERMVGIGEMATGIAHEINQPLNTISFGIDNLMHAISNHQASEEYIREKSRKIFEGIHRMRTIIDHVRTFSRNNDDFIHSKFSANEAILNALSLISEQLKSRGFEIVTELAGEEEVSAMGNTYKIEQVILNLLSNARDAIEEMQKPGDAGYLPRIKISSGREGQKICIHVTDNGSGIEAEHMEHITAPFFTTKEPGKGTGLGLAISYGIMKEHKGEMIFSSTPGTGTTVTLKLPAIPDQTKNKS</sequence>
<feature type="domain" description="PAS" evidence="12">
    <location>
        <begin position="329"/>
        <end position="383"/>
    </location>
</feature>
<dbReference type="GO" id="GO:0000155">
    <property type="term" value="F:phosphorelay sensor kinase activity"/>
    <property type="evidence" value="ECO:0007669"/>
    <property type="project" value="InterPro"/>
</dbReference>
<dbReference type="InterPro" id="IPR011006">
    <property type="entry name" value="CheY-like_superfamily"/>
</dbReference>
<dbReference type="EMBL" id="DF968182">
    <property type="protein sequence ID" value="GAP42199.1"/>
    <property type="molecule type" value="Genomic_DNA"/>
</dbReference>
<evidence type="ECO:0000313" key="14">
    <source>
        <dbReference type="Proteomes" id="UP000053091"/>
    </source>
</evidence>
<evidence type="ECO:0000313" key="13">
    <source>
        <dbReference type="EMBL" id="GAP42199.1"/>
    </source>
</evidence>
<dbReference type="InterPro" id="IPR036890">
    <property type="entry name" value="HATPase_C_sf"/>
</dbReference>
<evidence type="ECO:0000256" key="2">
    <source>
        <dbReference type="ARBA" id="ARBA00012438"/>
    </source>
</evidence>
<dbReference type="SMART" id="SM00387">
    <property type="entry name" value="HATPase_c"/>
    <property type="match status" value="1"/>
</dbReference>
<keyword evidence="14" id="KW-1185">Reference proteome</keyword>
<dbReference type="SUPFAM" id="SSF55874">
    <property type="entry name" value="ATPase domain of HSP90 chaperone/DNA topoisomerase II/histidine kinase"/>
    <property type="match status" value="1"/>
</dbReference>
<feature type="modified residue" description="4-aspartylphosphate" evidence="9">
    <location>
        <position position="57"/>
    </location>
</feature>
<keyword evidence="5" id="KW-0547">Nucleotide-binding</keyword>
<dbReference type="Proteomes" id="UP000053091">
    <property type="component" value="Unassembled WGS sequence"/>
</dbReference>
<keyword evidence="4" id="KW-0808">Transferase</keyword>
<dbReference type="GO" id="GO:0006355">
    <property type="term" value="P:regulation of DNA-templated transcription"/>
    <property type="evidence" value="ECO:0007669"/>
    <property type="project" value="InterPro"/>
</dbReference>
<dbReference type="Gene3D" id="1.10.287.130">
    <property type="match status" value="1"/>
</dbReference>
<dbReference type="InterPro" id="IPR001789">
    <property type="entry name" value="Sig_transdc_resp-reg_receiver"/>
</dbReference>
<dbReference type="Pfam" id="PF00072">
    <property type="entry name" value="Response_reg"/>
    <property type="match status" value="1"/>
</dbReference>
<evidence type="ECO:0000259" key="11">
    <source>
        <dbReference type="PROSITE" id="PS50110"/>
    </source>
</evidence>
<keyword evidence="3 9" id="KW-0597">Phosphoprotein</keyword>
<organism evidence="13">
    <name type="scientific">Lentimicrobium saccharophilum</name>
    <dbReference type="NCBI Taxonomy" id="1678841"/>
    <lineage>
        <taxon>Bacteria</taxon>
        <taxon>Pseudomonadati</taxon>
        <taxon>Bacteroidota</taxon>
        <taxon>Bacteroidia</taxon>
        <taxon>Bacteroidales</taxon>
        <taxon>Lentimicrobiaceae</taxon>
        <taxon>Lentimicrobium</taxon>
    </lineage>
</organism>
<dbReference type="InterPro" id="IPR036097">
    <property type="entry name" value="HisK_dim/P_sf"/>
</dbReference>
<name>A0A0S7BUQ8_9BACT</name>
<dbReference type="PROSITE" id="PS50110">
    <property type="entry name" value="RESPONSE_REGULATORY"/>
    <property type="match status" value="1"/>
</dbReference>
<dbReference type="InterPro" id="IPR035965">
    <property type="entry name" value="PAS-like_dom_sf"/>
</dbReference>
<evidence type="ECO:0000256" key="4">
    <source>
        <dbReference type="ARBA" id="ARBA00022679"/>
    </source>
</evidence>
<dbReference type="PROSITE" id="PS50112">
    <property type="entry name" value="PAS"/>
    <property type="match status" value="1"/>
</dbReference>
<dbReference type="CDD" id="cd00082">
    <property type="entry name" value="HisKA"/>
    <property type="match status" value="1"/>
</dbReference>
<dbReference type="SMART" id="SM00091">
    <property type="entry name" value="PAS"/>
    <property type="match status" value="1"/>
</dbReference>
<proteinExistence type="predicted"/>
<dbReference type="NCBIfam" id="TIGR00229">
    <property type="entry name" value="sensory_box"/>
    <property type="match status" value="1"/>
</dbReference>
<dbReference type="PRINTS" id="PR00344">
    <property type="entry name" value="BCTRLSENSOR"/>
</dbReference>
<accession>A0A0S7BUQ8</accession>
<dbReference type="SUPFAM" id="SSF55785">
    <property type="entry name" value="PYP-like sensor domain (PAS domain)"/>
    <property type="match status" value="1"/>
</dbReference>